<dbReference type="OrthoDB" id="9815199at2"/>
<evidence type="ECO:0008006" key="4">
    <source>
        <dbReference type="Google" id="ProtNLM"/>
    </source>
</evidence>
<dbReference type="EMBL" id="FRXO01000005">
    <property type="protein sequence ID" value="SHO66297.1"/>
    <property type="molecule type" value="Genomic_DNA"/>
</dbReference>
<dbReference type="RefSeq" id="WP_073629938.1">
    <property type="nucleotide sequence ID" value="NZ_FRXO01000005.1"/>
</dbReference>
<keyword evidence="3" id="KW-1185">Reference proteome</keyword>
<dbReference type="Proteomes" id="UP000186406">
    <property type="component" value="Unassembled WGS sequence"/>
</dbReference>
<evidence type="ECO:0000313" key="2">
    <source>
        <dbReference type="EMBL" id="SHO66297.1"/>
    </source>
</evidence>
<dbReference type="AlphaFoldDB" id="A0A1M7ZN34"/>
<dbReference type="InterPro" id="IPR019201">
    <property type="entry name" value="DUF2065"/>
</dbReference>
<evidence type="ECO:0000256" key="1">
    <source>
        <dbReference type="SAM" id="Phobius"/>
    </source>
</evidence>
<evidence type="ECO:0000313" key="3">
    <source>
        <dbReference type="Proteomes" id="UP000186406"/>
    </source>
</evidence>
<dbReference type="PANTHER" id="PTHR38602:SF1">
    <property type="entry name" value="INNER MEMBRANE PROTEIN"/>
    <property type="match status" value="1"/>
</dbReference>
<accession>A0A1M7ZN34</accession>
<protein>
    <recommendedName>
        <fullName evidence="4">DUF2065 domain-containing protein</fullName>
    </recommendedName>
</protein>
<keyword evidence="1" id="KW-0812">Transmembrane</keyword>
<dbReference type="PANTHER" id="PTHR38602">
    <property type="entry name" value="INNER MEMBRANE PROTEIN-RELATED"/>
    <property type="match status" value="1"/>
</dbReference>
<sequence length="61" mass="6316">MNDLVVALGLVLAIEGTLYAAAPGVLKRMMQHAVGTPDGVLRIGGLVALAIGVALVWLIRH</sequence>
<name>A0A1M7ZN34_9HYPH</name>
<keyword evidence="1" id="KW-0472">Membrane</keyword>
<keyword evidence="1" id="KW-1133">Transmembrane helix</keyword>
<proteinExistence type="predicted"/>
<feature type="transmembrane region" description="Helical" evidence="1">
    <location>
        <begin position="39"/>
        <end position="59"/>
    </location>
</feature>
<dbReference type="STRING" id="1123029.SAMN02745172_02953"/>
<organism evidence="2 3">
    <name type="scientific">Pseudoxanthobacter soli DSM 19599</name>
    <dbReference type="NCBI Taxonomy" id="1123029"/>
    <lineage>
        <taxon>Bacteria</taxon>
        <taxon>Pseudomonadati</taxon>
        <taxon>Pseudomonadota</taxon>
        <taxon>Alphaproteobacteria</taxon>
        <taxon>Hyphomicrobiales</taxon>
        <taxon>Segnochrobactraceae</taxon>
        <taxon>Pseudoxanthobacter</taxon>
    </lineage>
</organism>
<reference evidence="2 3" key="1">
    <citation type="submission" date="2016-12" db="EMBL/GenBank/DDBJ databases">
        <authorList>
            <person name="Song W.-J."/>
            <person name="Kurnit D.M."/>
        </authorList>
    </citation>
    <scope>NUCLEOTIDE SEQUENCE [LARGE SCALE GENOMIC DNA]</scope>
    <source>
        <strain evidence="2 3">DSM 19599</strain>
    </source>
</reference>
<gene>
    <name evidence="2" type="ORF">SAMN02745172_02953</name>
</gene>
<dbReference type="Pfam" id="PF09838">
    <property type="entry name" value="DUF2065"/>
    <property type="match status" value="1"/>
</dbReference>